<name>A0AAV6W372_9LAMI</name>
<keyword evidence="3" id="KW-1185">Reference proteome</keyword>
<evidence type="ECO:0000313" key="3">
    <source>
        <dbReference type="Proteomes" id="UP000826271"/>
    </source>
</evidence>
<evidence type="ECO:0000313" key="2">
    <source>
        <dbReference type="EMBL" id="KAG8362765.1"/>
    </source>
</evidence>
<organism evidence="2 3">
    <name type="scientific">Buddleja alternifolia</name>
    <dbReference type="NCBI Taxonomy" id="168488"/>
    <lineage>
        <taxon>Eukaryota</taxon>
        <taxon>Viridiplantae</taxon>
        <taxon>Streptophyta</taxon>
        <taxon>Embryophyta</taxon>
        <taxon>Tracheophyta</taxon>
        <taxon>Spermatophyta</taxon>
        <taxon>Magnoliopsida</taxon>
        <taxon>eudicotyledons</taxon>
        <taxon>Gunneridae</taxon>
        <taxon>Pentapetalae</taxon>
        <taxon>asterids</taxon>
        <taxon>lamiids</taxon>
        <taxon>Lamiales</taxon>
        <taxon>Scrophulariaceae</taxon>
        <taxon>Buddlejeae</taxon>
        <taxon>Buddleja</taxon>
    </lineage>
</organism>
<dbReference type="Proteomes" id="UP000826271">
    <property type="component" value="Unassembled WGS sequence"/>
</dbReference>
<protein>
    <submittedName>
        <fullName evidence="2">Uncharacterized protein</fullName>
    </submittedName>
</protein>
<sequence length="303" mass="33474">MRALRVEKKTSHPHQLANQTQAPPRADSSFCSSAYGVLAAVSSCCSPPKGRVEEGRGFSNAEKDPMNSKELNEEPYEVKISWGSLERHTSAPLVDATQSAPTAREYQPVGVGSAPKALFALGVVRPSSNFVSLPCGGLSGVYGRSYQSRDEENFRSSTKKGLSCVSERNGPFIDGRTTGIEPARGGFTIHCLDPLGYIRPYPHTGERKLQEVEASWQSFKERGWAVHFIDLTSLYLRLKIGAGRTVKAHLVDSERAASTYSYQNEKQQAELEEALFYKPFYNSLLREARRAFFACLSASPFYS</sequence>
<feature type="region of interest" description="Disordered" evidence="1">
    <location>
        <begin position="47"/>
        <end position="71"/>
    </location>
</feature>
<dbReference type="AlphaFoldDB" id="A0AAV6W372"/>
<comment type="caution">
    <text evidence="2">The sequence shown here is derived from an EMBL/GenBank/DDBJ whole genome shotgun (WGS) entry which is preliminary data.</text>
</comment>
<dbReference type="EMBL" id="WHWC01000300">
    <property type="protein sequence ID" value="KAG8362765.1"/>
    <property type="molecule type" value="Genomic_DNA"/>
</dbReference>
<gene>
    <name evidence="2" type="ORF">BUALT_BualtUnG0040800</name>
</gene>
<feature type="region of interest" description="Disordered" evidence="1">
    <location>
        <begin position="1"/>
        <end position="26"/>
    </location>
</feature>
<feature type="compositionally biased region" description="Basic and acidic residues" evidence="1">
    <location>
        <begin position="50"/>
        <end position="71"/>
    </location>
</feature>
<feature type="compositionally biased region" description="Basic and acidic residues" evidence="1">
    <location>
        <begin position="1"/>
        <end position="10"/>
    </location>
</feature>
<accession>A0AAV6W372</accession>
<proteinExistence type="predicted"/>
<evidence type="ECO:0000256" key="1">
    <source>
        <dbReference type="SAM" id="MobiDB-lite"/>
    </source>
</evidence>
<reference evidence="2" key="1">
    <citation type="submission" date="2019-10" db="EMBL/GenBank/DDBJ databases">
        <authorList>
            <person name="Zhang R."/>
            <person name="Pan Y."/>
            <person name="Wang J."/>
            <person name="Ma R."/>
            <person name="Yu S."/>
        </authorList>
    </citation>
    <scope>NUCLEOTIDE SEQUENCE</scope>
    <source>
        <strain evidence="2">LA-IB0</strain>
        <tissue evidence="2">Leaf</tissue>
    </source>
</reference>